<keyword evidence="2" id="KW-1185">Reference proteome</keyword>
<dbReference type="RefSeq" id="WP_305008821.1">
    <property type="nucleotide sequence ID" value="NZ_JAUQSY010000019.1"/>
</dbReference>
<name>A0ABT9BK60_9BACT</name>
<organism evidence="1 2">
    <name type="scientific">Hymenobacter aranciens</name>
    <dbReference type="NCBI Taxonomy" id="3063996"/>
    <lineage>
        <taxon>Bacteria</taxon>
        <taxon>Pseudomonadati</taxon>
        <taxon>Bacteroidota</taxon>
        <taxon>Cytophagia</taxon>
        <taxon>Cytophagales</taxon>
        <taxon>Hymenobacteraceae</taxon>
        <taxon>Hymenobacter</taxon>
    </lineage>
</organism>
<dbReference type="Proteomes" id="UP001176429">
    <property type="component" value="Unassembled WGS sequence"/>
</dbReference>
<evidence type="ECO:0000313" key="2">
    <source>
        <dbReference type="Proteomes" id="UP001176429"/>
    </source>
</evidence>
<reference evidence="1" key="1">
    <citation type="submission" date="2023-07" db="EMBL/GenBank/DDBJ databases">
        <authorList>
            <person name="Kim M.K."/>
        </authorList>
    </citation>
    <scope>NUCLEOTIDE SEQUENCE</scope>
    <source>
        <strain evidence="1">ASUV-10-1</strain>
    </source>
</reference>
<dbReference type="EMBL" id="JAUQSY010000019">
    <property type="protein sequence ID" value="MDO7877392.1"/>
    <property type="molecule type" value="Genomic_DNA"/>
</dbReference>
<gene>
    <name evidence="1" type="ORF">Q5H93_21805</name>
</gene>
<sequence length="165" mass="19463">MASNSPIDFERLAVQLMPALLRKPRLVAWLQAMLHPLRQLYTRFLLEADATRRELAYNSQTILFEQALNDQFDPSARRIIIRNSDTELPVVYLNFRSEGQPEKYARFAVEGPPWLRLYSQAEYNTQLDFTVRVPVVLRTAERTTQLHARIQHFKLATRRYTLRFV</sequence>
<evidence type="ECO:0000313" key="1">
    <source>
        <dbReference type="EMBL" id="MDO7877392.1"/>
    </source>
</evidence>
<accession>A0ABT9BK60</accession>
<comment type="caution">
    <text evidence="1">The sequence shown here is derived from an EMBL/GenBank/DDBJ whole genome shotgun (WGS) entry which is preliminary data.</text>
</comment>
<proteinExistence type="predicted"/>
<protein>
    <submittedName>
        <fullName evidence="1">Uncharacterized protein</fullName>
    </submittedName>
</protein>